<dbReference type="GO" id="GO:0016846">
    <property type="term" value="F:carbon-sulfur lyase activity"/>
    <property type="evidence" value="ECO:0007669"/>
    <property type="project" value="TreeGrafter"/>
</dbReference>
<dbReference type="GO" id="GO:0030170">
    <property type="term" value="F:pyridoxal phosphate binding"/>
    <property type="evidence" value="ECO:0007669"/>
    <property type="project" value="InterPro"/>
</dbReference>
<dbReference type="PIRSF" id="PIRSF001434">
    <property type="entry name" value="CGS"/>
    <property type="match status" value="1"/>
</dbReference>
<dbReference type="Gene3D" id="3.90.1150.10">
    <property type="entry name" value="Aspartate Aminotransferase, domain 1"/>
    <property type="match status" value="1"/>
</dbReference>
<dbReference type="Gene3D" id="3.40.640.10">
    <property type="entry name" value="Type I PLP-dependent aspartate aminotransferase-like (Major domain)"/>
    <property type="match status" value="1"/>
</dbReference>
<dbReference type="FunFam" id="3.40.640.10:FF:000046">
    <property type="entry name" value="Cystathionine gamma-lyase"/>
    <property type="match status" value="1"/>
</dbReference>
<evidence type="ECO:0000313" key="6">
    <source>
        <dbReference type="Proteomes" id="UP000289703"/>
    </source>
</evidence>
<dbReference type="EMBL" id="SAXA01000013">
    <property type="protein sequence ID" value="RXQ90422.1"/>
    <property type="molecule type" value="Genomic_DNA"/>
</dbReference>
<dbReference type="InterPro" id="IPR000277">
    <property type="entry name" value="Cys/Met-Metab_PyrdxlP-dep_enz"/>
</dbReference>
<dbReference type="AlphaFoldDB" id="A0A4Q1JJ84"/>
<evidence type="ECO:0000313" key="5">
    <source>
        <dbReference type="EMBL" id="RXQ90422.1"/>
    </source>
</evidence>
<keyword evidence="6" id="KW-1185">Reference proteome</keyword>
<organism evidence="5 6">
    <name type="scientific">Ancylomarina salipaludis</name>
    <dbReference type="NCBI Taxonomy" id="2501299"/>
    <lineage>
        <taxon>Bacteria</taxon>
        <taxon>Pseudomonadati</taxon>
        <taxon>Bacteroidota</taxon>
        <taxon>Bacteroidia</taxon>
        <taxon>Marinilabiliales</taxon>
        <taxon>Marinifilaceae</taxon>
        <taxon>Ancylomarina</taxon>
    </lineage>
</organism>
<dbReference type="GO" id="GO:0019346">
    <property type="term" value="P:transsulfuration"/>
    <property type="evidence" value="ECO:0007669"/>
    <property type="project" value="InterPro"/>
</dbReference>
<keyword evidence="5" id="KW-0808">Transferase</keyword>
<evidence type="ECO:0000256" key="4">
    <source>
        <dbReference type="RuleBase" id="RU362118"/>
    </source>
</evidence>
<dbReference type="GO" id="GO:0008483">
    <property type="term" value="F:transaminase activity"/>
    <property type="evidence" value="ECO:0007669"/>
    <property type="project" value="UniProtKB-KW"/>
</dbReference>
<dbReference type="PANTHER" id="PTHR11808:SF80">
    <property type="entry name" value="CYSTATHIONINE GAMMA-LYASE"/>
    <property type="match status" value="1"/>
</dbReference>
<accession>A0A4Q1JJ84</accession>
<dbReference type="Proteomes" id="UP000289703">
    <property type="component" value="Unassembled WGS sequence"/>
</dbReference>
<keyword evidence="5" id="KW-0032">Aminotransferase</keyword>
<dbReference type="GO" id="GO:0005737">
    <property type="term" value="C:cytoplasm"/>
    <property type="evidence" value="ECO:0007669"/>
    <property type="project" value="TreeGrafter"/>
</dbReference>
<dbReference type="RefSeq" id="WP_129255219.1">
    <property type="nucleotide sequence ID" value="NZ_SAXA01000013.1"/>
</dbReference>
<comment type="caution">
    <text evidence="5">The sequence shown here is derived from an EMBL/GenBank/DDBJ whole genome shotgun (WGS) entry which is preliminary data.</text>
</comment>
<dbReference type="OrthoDB" id="9803729at2"/>
<dbReference type="InterPro" id="IPR015424">
    <property type="entry name" value="PyrdxlP-dep_Trfase"/>
</dbReference>
<evidence type="ECO:0000256" key="1">
    <source>
        <dbReference type="ARBA" id="ARBA00001933"/>
    </source>
</evidence>
<dbReference type="InterPro" id="IPR015421">
    <property type="entry name" value="PyrdxlP-dep_Trfase_major"/>
</dbReference>
<feature type="modified residue" description="N6-(pyridoxal phosphate)lysine" evidence="3">
    <location>
        <position position="205"/>
    </location>
</feature>
<dbReference type="SUPFAM" id="SSF53383">
    <property type="entry name" value="PLP-dependent transferases"/>
    <property type="match status" value="1"/>
</dbReference>
<sequence length="406" mass="44666">MKDFKSADRIQDLQFFGEFGGVNPSITDSSTFTFLQAQTMSDVFEGKKEGCYLYARHWNPSNHYLSKALAQMEDTESALVTSSGMAAISSTIMQICQAGDEIVSSRTIYGGSYALLKNFLPKFGITTKFVNTTKPEEVANAVSKRTKLIYCETMSNPMLEITDIREMSKIAKANNCLLVVDNTFSPLIFTPAHLGADIVVHSLTKFINGMSDCVAGAVCASHEFINSLYEVSSGAAMLLGPVLDAHRSASILKNMRTLPIRMQQHARNALSLSEKLTADGYRIIYPGLANHPQHALIKEISHSKYGSGGLLVIDLKEKEKADRFMESMQEANVGYLAVSLGAYKTLFSAPGHSTSSEIPEEERTMMGLTHGLVRLSIGLDDNIDRTYQKMKHCLESVLAKNETNEL</sequence>
<keyword evidence="2 3" id="KW-0663">Pyridoxal phosphate</keyword>
<dbReference type="PANTHER" id="PTHR11808">
    <property type="entry name" value="TRANS-SULFURATION ENZYME FAMILY MEMBER"/>
    <property type="match status" value="1"/>
</dbReference>
<reference evidence="5 6" key="1">
    <citation type="submission" date="2019-01" db="EMBL/GenBank/DDBJ databases">
        <title>Ancylomarina salipaludis sp. nov., isolated from a salt marsh.</title>
        <authorList>
            <person name="Yoon J.-H."/>
        </authorList>
    </citation>
    <scope>NUCLEOTIDE SEQUENCE [LARGE SCALE GENOMIC DNA]</scope>
    <source>
        <strain evidence="5 6">SHSM-M15</strain>
    </source>
</reference>
<dbReference type="Pfam" id="PF01053">
    <property type="entry name" value="Cys_Met_Meta_PP"/>
    <property type="match status" value="1"/>
</dbReference>
<protein>
    <submittedName>
        <fullName evidence="5">Aminotransferase class I/II-fold pyridoxal phosphate-dependent enzyme</fullName>
    </submittedName>
</protein>
<evidence type="ECO:0000256" key="3">
    <source>
        <dbReference type="PIRSR" id="PIRSR001434-2"/>
    </source>
</evidence>
<comment type="similarity">
    <text evidence="4">Belongs to the trans-sulfuration enzymes family.</text>
</comment>
<name>A0A4Q1JJ84_9BACT</name>
<gene>
    <name evidence="5" type="ORF">EO244_13550</name>
</gene>
<comment type="cofactor">
    <cofactor evidence="1 4">
        <name>pyridoxal 5'-phosphate</name>
        <dbReference type="ChEBI" id="CHEBI:597326"/>
    </cofactor>
</comment>
<evidence type="ECO:0000256" key="2">
    <source>
        <dbReference type="ARBA" id="ARBA00022898"/>
    </source>
</evidence>
<dbReference type="InterPro" id="IPR015422">
    <property type="entry name" value="PyrdxlP-dep_Trfase_small"/>
</dbReference>
<proteinExistence type="inferred from homology"/>